<reference evidence="1 2" key="1">
    <citation type="journal article" date="2023" name="Plants (Basel)">
        <title>Bridging the Gap: Combining Genomics and Transcriptomics Approaches to Understand Stylosanthes scabra, an Orphan Legume from the Brazilian Caatinga.</title>
        <authorList>
            <person name="Ferreira-Neto J.R.C."/>
            <person name="da Silva M.D."/>
            <person name="Binneck E."/>
            <person name="de Melo N.F."/>
            <person name="da Silva R.H."/>
            <person name="de Melo A.L.T.M."/>
            <person name="Pandolfi V."/>
            <person name="Bustamante F.O."/>
            <person name="Brasileiro-Vidal A.C."/>
            <person name="Benko-Iseppon A.M."/>
        </authorList>
    </citation>
    <scope>NUCLEOTIDE SEQUENCE [LARGE SCALE GENOMIC DNA]</scope>
    <source>
        <tissue evidence="1">Leaves</tissue>
    </source>
</reference>
<sequence length="101" mass="11423">MNCAPSFKVCSNCYASSTTAQPILTPRPLMKELDEMEKMNANLSAAVEDVSLEHVKKNEIVKHNSQETGLRRVFVDFFCHPERLTSQVRELNATIRALQIT</sequence>
<dbReference type="PANTHER" id="PTHR19378:SF0">
    <property type="entry name" value="HAUS AUGMIN-LIKE COMPLEX SUBUNIT 3"/>
    <property type="match status" value="1"/>
</dbReference>
<evidence type="ECO:0000313" key="1">
    <source>
        <dbReference type="EMBL" id="MED6164171.1"/>
    </source>
</evidence>
<gene>
    <name evidence="1" type="primary">AUG3_4</name>
    <name evidence="1" type="ORF">PIB30_087089</name>
</gene>
<proteinExistence type="predicted"/>
<organism evidence="1 2">
    <name type="scientific">Stylosanthes scabra</name>
    <dbReference type="NCBI Taxonomy" id="79078"/>
    <lineage>
        <taxon>Eukaryota</taxon>
        <taxon>Viridiplantae</taxon>
        <taxon>Streptophyta</taxon>
        <taxon>Embryophyta</taxon>
        <taxon>Tracheophyta</taxon>
        <taxon>Spermatophyta</taxon>
        <taxon>Magnoliopsida</taxon>
        <taxon>eudicotyledons</taxon>
        <taxon>Gunneridae</taxon>
        <taxon>Pentapetalae</taxon>
        <taxon>rosids</taxon>
        <taxon>fabids</taxon>
        <taxon>Fabales</taxon>
        <taxon>Fabaceae</taxon>
        <taxon>Papilionoideae</taxon>
        <taxon>50 kb inversion clade</taxon>
        <taxon>dalbergioids sensu lato</taxon>
        <taxon>Dalbergieae</taxon>
        <taxon>Pterocarpus clade</taxon>
        <taxon>Stylosanthes</taxon>
    </lineage>
</organism>
<dbReference type="Proteomes" id="UP001341840">
    <property type="component" value="Unassembled WGS sequence"/>
</dbReference>
<dbReference type="EMBL" id="JASCZI010122348">
    <property type="protein sequence ID" value="MED6164171.1"/>
    <property type="molecule type" value="Genomic_DNA"/>
</dbReference>
<dbReference type="InterPro" id="IPR026206">
    <property type="entry name" value="HAUS3"/>
</dbReference>
<dbReference type="PANTHER" id="PTHR19378">
    <property type="entry name" value="GOLGIN- RELATED"/>
    <property type="match status" value="1"/>
</dbReference>
<protein>
    <submittedName>
        <fullName evidence="1">AUGMIN subunit 3</fullName>
    </submittedName>
</protein>
<comment type="caution">
    <text evidence="1">The sequence shown here is derived from an EMBL/GenBank/DDBJ whole genome shotgun (WGS) entry which is preliminary data.</text>
</comment>
<name>A0ABU6UVQ8_9FABA</name>
<accession>A0ABU6UVQ8</accession>
<keyword evidence="2" id="KW-1185">Reference proteome</keyword>
<evidence type="ECO:0000313" key="2">
    <source>
        <dbReference type="Proteomes" id="UP001341840"/>
    </source>
</evidence>